<reference evidence="11" key="3">
    <citation type="submission" date="2020-06" db="EMBL/GenBank/DDBJ databases">
        <authorList>
            <person name="Camacho E."/>
            <person name="Gonzalez-de la Fuente S."/>
            <person name="Rastrojo A."/>
            <person name="Peiro-Pastor R."/>
            <person name="Solana JC."/>
            <person name="Tabera L."/>
            <person name="Gamarro F."/>
            <person name="Carrasco-Ramiro F."/>
            <person name="Requena JM."/>
            <person name="Aguado B."/>
        </authorList>
    </citation>
    <scope>NUCLEOTIDE SEQUENCE</scope>
</reference>
<evidence type="ECO:0000256" key="5">
    <source>
        <dbReference type="ARBA" id="ARBA00022989"/>
    </source>
</evidence>
<dbReference type="Proteomes" id="UP000601710">
    <property type="component" value="Chromosome 32"/>
</dbReference>
<sequence length="640" mass="69801">MFVATSVPISHFAGPSSAQDFTRVPSPPLTTLALTHKEAAREGVAVSAACTEDAKNGTGNGGIAGVAWCNGNSSGRPYPRGGGGDPAANGTASGKSRPISLGIVLKGPDRERESNLSDVAENSDGLGTDAPQVGGTVELATKVPMTIVTPAGVSGDVVASPLTVHENLVQWRRPQRTVAFREWYISCFCNEQQVWWIEKVQRIGNPLQPLLVPYFQLWSFTGEAEFYMLFIPTTAWLGAPLSSVQIESMLWVGQYVTGIMKDAFCCPRPPCPPLQLHGKRDTHDNEYGFPSTHSCQSGVFSFFLYCKLVHVFPDHAFLCWLAAVCYFAHVSFSRIYLGMHWVGDLIGGGVVAFLTVLSHVAFLDRWEASILQRADTPWWAYLLLYVTVHLLSMAHATPHDPCPCYIDSLRFTGAVMGSTIGLWKFYAIYGTLAARPQPDHMLDMVFSLSFLMQWVVCMVVVFASRELSSLIAAVVLKAVFKFLSGECAARLPKSLQQLYLAMAKVVGLTTLGNERGSRSCIPVTANSTLFMQSDRFHDGFGQDGKAAAAAAGGRNASNSRSNTETVEEPDGYLNTQQVWSLRTHRHWWLWDVHGRTVSYAVMGFVATFVCQVLLRETFGVGQELTGPAAHHPGSPPPSPE</sequence>
<dbReference type="VEuPathDB" id="TriTrypDB:LdBPK_322440.1"/>
<dbReference type="PANTHER" id="PTHR14969">
    <property type="entry name" value="SPHINGOSINE-1-PHOSPHATE PHOSPHOHYDROLASE"/>
    <property type="match status" value="1"/>
</dbReference>
<dbReference type="Gene3D" id="1.20.144.10">
    <property type="entry name" value="Phosphatidic acid phosphatase type 2/haloperoxidase"/>
    <property type="match status" value="1"/>
</dbReference>
<dbReference type="SUPFAM" id="SSF48317">
    <property type="entry name" value="Acid phosphatase/Vanadium-dependent haloperoxidase"/>
    <property type="match status" value="1"/>
</dbReference>
<comment type="similarity">
    <text evidence="7">Belongs to the type 2 lipid phosphate phosphatase family.</text>
</comment>
<evidence type="ECO:0000256" key="2">
    <source>
        <dbReference type="ARBA" id="ARBA00022692"/>
    </source>
</evidence>
<keyword evidence="4" id="KW-0256">Endoplasmic reticulum</keyword>
<reference evidence="13" key="2">
    <citation type="submission" date="2019-02" db="EMBL/GenBank/DDBJ databases">
        <title>FDA dAtabase for Regulatory Grade micrObial Sequences (FDA-ARGOS): Supporting development and validation of Infectious Disease Dx tests.</title>
        <authorList>
            <person name="Duncan R."/>
            <person name="Fisher C."/>
            <person name="Tallon L."/>
            <person name="Sadzewicz L."/>
            <person name="Sengamalay N."/>
            <person name="Ott S."/>
            <person name="Godinez A."/>
            <person name="Nagaraj S."/>
            <person name="Vavikolanu K."/>
            <person name="Vyas G."/>
            <person name="Nadendla S."/>
            <person name="Aluvathingal J."/>
            <person name="Sichtig H."/>
        </authorList>
    </citation>
    <scope>NUCLEOTIDE SEQUENCE [LARGE SCALE GENOMIC DNA]</scope>
    <source>
        <strain evidence="13">FDAARGOS_360</strain>
    </source>
</reference>
<evidence type="ECO:0000313" key="13">
    <source>
        <dbReference type="Proteomes" id="UP000318821"/>
    </source>
</evidence>
<evidence type="ECO:0000256" key="3">
    <source>
        <dbReference type="ARBA" id="ARBA00022801"/>
    </source>
</evidence>
<reference evidence="12" key="1">
    <citation type="submission" date="2019-02" db="EMBL/GenBank/DDBJ databases">
        <title>FDA dAtabase for Regulatory Grade micrObial Sequences (FDA-ARGOS): Supporting development and validation of Infectious Disease Dx tests.</title>
        <authorList>
            <person name="Duncan R."/>
            <person name="Fisher C."/>
            <person name="Tallon L.J."/>
            <person name="Sadzewicz L."/>
            <person name="Sengamalay N."/>
            <person name="Ott S."/>
            <person name="Godinez A."/>
            <person name="Nagaraj S."/>
            <person name="Nadendla S."/>
            <person name="Sichtig H."/>
        </authorList>
    </citation>
    <scope>NUCLEOTIDE SEQUENCE</scope>
    <source>
        <strain evidence="12">FDAARGOS_360</strain>
    </source>
</reference>
<dbReference type="EMBL" id="LR812652">
    <property type="protein sequence ID" value="CAC5432997.1"/>
    <property type="molecule type" value="Genomic_DNA"/>
</dbReference>
<dbReference type="EMBL" id="RHLD01000003">
    <property type="protein sequence ID" value="TPP47249.1"/>
    <property type="molecule type" value="Genomic_DNA"/>
</dbReference>
<feature type="transmembrane region" description="Helical" evidence="9">
    <location>
        <begin position="378"/>
        <end position="397"/>
    </location>
</feature>
<feature type="domain" description="Phosphatidic acid phosphatase type 2/haloperoxidase" evidence="10">
    <location>
        <begin position="244"/>
        <end position="360"/>
    </location>
</feature>
<name>A0A504XJ18_LEIDO</name>
<evidence type="ECO:0000256" key="6">
    <source>
        <dbReference type="ARBA" id="ARBA00023136"/>
    </source>
</evidence>
<dbReference type="Proteomes" id="UP000318821">
    <property type="component" value="Unassembled WGS sequence"/>
</dbReference>
<feature type="transmembrane region" description="Helical" evidence="9">
    <location>
        <begin position="345"/>
        <end position="363"/>
    </location>
</feature>
<keyword evidence="6 9" id="KW-0472">Membrane</keyword>
<evidence type="ECO:0000256" key="8">
    <source>
        <dbReference type="SAM" id="MobiDB-lite"/>
    </source>
</evidence>
<dbReference type="Pfam" id="PF01569">
    <property type="entry name" value="PAP2"/>
    <property type="match status" value="1"/>
</dbReference>
<dbReference type="VEuPathDB" id="TriTrypDB:LdCL_320029700"/>
<evidence type="ECO:0000259" key="10">
    <source>
        <dbReference type="SMART" id="SM00014"/>
    </source>
</evidence>
<organism evidence="12 13">
    <name type="scientific">Leishmania donovani</name>
    <dbReference type="NCBI Taxonomy" id="5661"/>
    <lineage>
        <taxon>Eukaryota</taxon>
        <taxon>Discoba</taxon>
        <taxon>Euglenozoa</taxon>
        <taxon>Kinetoplastea</taxon>
        <taxon>Metakinetoplastina</taxon>
        <taxon>Trypanosomatida</taxon>
        <taxon>Trypanosomatidae</taxon>
        <taxon>Leishmaniinae</taxon>
        <taxon>Leishmania</taxon>
    </lineage>
</organism>
<protein>
    <submittedName>
        <fullName evidence="12">PAP2 family protein</fullName>
    </submittedName>
    <submittedName>
        <fullName evidence="11">Sphingosine-1-phosphate_phosphatase_putative/Gene DB:LmjF.32.2290</fullName>
    </submittedName>
</protein>
<dbReference type="PANTHER" id="PTHR14969:SF28">
    <property type="entry name" value="DIHYDROSPHINGOSINE 1-PHOSPHATE PHOSPHATASE LCB3-RELATED"/>
    <property type="match status" value="1"/>
</dbReference>
<dbReference type="GO" id="GO:0005789">
    <property type="term" value="C:endoplasmic reticulum membrane"/>
    <property type="evidence" value="ECO:0007669"/>
    <property type="project" value="UniProtKB-SubCell"/>
</dbReference>
<accession>A0A504XJ18</accession>
<feature type="transmembrane region" description="Helical" evidence="9">
    <location>
        <begin position="409"/>
        <end position="429"/>
    </location>
</feature>
<evidence type="ECO:0000256" key="4">
    <source>
        <dbReference type="ARBA" id="ARBA00022824"/>
    </source>
</evidence>
<evidence type="ECO:0000256" key="1">
    <source>
        <dbReference type="ARBA" id="ARBA00004477"/>
    </source>
</evidence>
<keyword evidence="5 9" id="KW-1133">Transmembrane helix</keyword>
<dbReference type="InterPro" id="IPR000326">
    <property type="entry name" value="PAP2/HPO"/>
</dbReference>
<feature type="transmembrane region" description="Helical" evidence="9">
    <location>
        <begin position="441"/>
        <end position="463"/>
    </location>
</feature>
<gene>
    <name evidence="12" type="ORF">CGC20_34520</name>
    <name evidence="11" type="ORF">LDHU3_32.3030</name>
</gene>
<keyword evidence="3" id="KW-0378">Hydrolase</keyword>
<evidence type="ECO:0000256" key="9">
    <source>
        <dbReference type="SAM" id="Phobius"/>
    </source>
</evidence>
<keyword evidence="2 9" id="KW-0812">Transmembrane</keyword>
<evidence type="ECO:0000256" key="7">
    <source>
        <dbReference type="ARBA" id="ARBA00038324"/>
    </source>
</evidence>
<dbReference type="VEuPathDB" id="TriTrypDB:LDHU3_32.3030"/>
<evidence type="ECO:0000313" key="11">
    <source>
        <dbReference type="EMBL" id="CAC5432997.1"/>
    </source>
</evidence>
<proteinExistence type="inferred from homology"/>
<dbReference type="SMART" id="SM00014">
    <property type="entry name" value="acidPPc"/>
    <property type="match status" value="1"/>
</dbReference>
<evidence type="ECO:0000313" key="12">
    <source>
        <dbReference type="EMBL" id="TPP47249.1"/>
    </source>
</evidence>
<dbReference type="InterPro" id="IPR036938">
    <property type="entry name" value="PAP2/HPO_sf"/>
</dbReference>
<dbReference type="GO" id="GO:0042392">
    <property type="term" value="F:sphingosine-1-phosphate phosphatase activity"/>
    <property type="evidence" value="ECO:0007669"/>
    <property type="project" value="TreeGrafter"/>
</dbReference>
<comment type="subcellular location">
    <subcellularLocation>
        <location evidence="1">Endoplasmic reticulum membrane</location>
        <topology evidence="1">Multi-pass membrane protein</topology>
    </subcellularLocation>
</comment>
<feature type="region of interest" description="Disordered" evidence="8">
    <location>
        <begin position="77"/>
        <end position="133"/>
    </location>
</feature>
<dbReference type="AlphaFoldDB" id="A0A504XJ18"/>
<dbReference type="CDD" id="cd03388">
    <property type="entry name" value="PAP2_SPPase1"/>
    <property type="match status" value="1"/>
</dbReference>